<comment type="caution">
    <text evidence="15">The sequence shown here is derived from an EMBL/GenBank/DDBJ whole genome shotgun (WGS) entry which is preliminary data.</text>
</comment>
<dbReference type="Proteomes" id="UP001163046">
    <property type="component" value="Unassembled WGS sequence"/>
</dbReference>
<accession>A0A9W9YJ85</accession>
<evidence type="ECO:0000256" key="7">
    <source>
        <dbReference type="ARBA" id="ARBA00022787"/>
    </source>
</evidence>
<dbReference type="InterPro" id="IPR026169">
    <property type="entry name" value="MIEAP"/>
</dbReference>
<evidence type="ECO:0000256" key="8">
    <source>
        <dbReference type="ARBA" id="ARBA00023054"/>
    </source>
</evidence>
<protein>
    <recommendedName>
        <fullName evidence="5">Mitochondria-eating protein</fullName>
    </recommendedName>
    <alternativeName>
        <fullName evidence="12">Spermatogenesis-associated protein 18</fullName>
    </alternativeName>
</protein>
<evidence type="ECO:0000256" key="10">
    <source>
        <dbReference type="ARBA" id="ARBA00023128"/>
    </source>
</evidence>
<keyword evidence="10" id="KW-0496">Mitochondrion</keyword>
<evidence type="ECO:0000259" key="14">
    <source>
        <dbReference type="Pfam" id="PF16026"/>
    </source>
</evidence>
<sequence length="345" mass="40385">MKNIKGVLKSNNYAKSRKKNRHKSESDDTCDTNQIVLKRLSKKDDELRILHGELRDKTARLSKKDDELRILHGELRDKTARLSKKDDELRILHGELRDKTARLASGFEKRLKQDQRRVENTVEFNTPTDVEKDFMDFFDGERIDACDVMETTLKPEEEIELDLYYPRLACIIFVTAYEQVKESREAACDLFENVTRQLIDETPKLSQELCLKRKEGGYSAHFPITFDVSVAKKNQEISTDVVDGLMLCLKQTAHLCNLDFFENDVKEIVWEHWQKYLHEDGKPLLPALSQDVLIELSDYIRACIRLTWRMVTQMPPLQLEYKSIKFDKDIHKLTRSQCNTEIQSL</sequence>
<keyword evidence="16" id="KW-1185">Reference proteome</keyword>
<keyword evidence="8" id="KW-0175">Coiled coil</keyword>
<name>A0A9W9YJ85_9CNID</name>
<dbReference type="EMBL" id="MU827342">
    <property type="protein sequence ID" value="KAJ7353766.1"/>
    <property type="molecule type" value="Genomic_DNA"/>
</dbReference>
<feature type="region of interest" description="Disordered" evidence="13">
    <location>
        <begin position="1"/>
        <end position="30"/>
    </location>
</feature>
<evidence type="ECO:0000256" key="9">
    <source>
        <dbReference type="ARBA" id="ARBA00023121"/>
    </source>
</evidence>
<evidence type="ECO:0000256" key="2">
    <source>
        <dbReference type="ARBA" id="ARBA00004305"/>
    </source>
</evidence>
<evidence type="ECO:0000313" key="15">
    <source>
        <dbReference type="EMBL" id="KAJ7353766.1"/>
    </source>
</evidence>
<evidence type="ECO:0000313" key="16">
    <source>
        <dbReference type="Proteomes" id="UP001163046"/>
    </source>
</evidence>
<dbReference type="OrthoDB" id="5981422at2759"/>
<evidence type="ECO:0000256" key="1">
    <source>
        <dbReference type="ARBA" id="ARBA00004294"/>
    </source>
</evidence>
<evidence type="ECO:0000256" key="4">
    <source>
        <dbReference type="ARBA" id="ARBA00008233"/>
    </source>
</evidence>
<evidence type="ECO:0000256" key="5">
    <source>
        <dbReference type="ARBA" id="ARBA00019863"/>
    </source>
</evidence>
<dbReference type="GO" id="GO:0035694">
    <property type="term" value="P:mitochondrial protein catabolic process"/>
    <property type="evidence" value="ECO:0007669"/>
    <property type="project" value="InterPro"/>
</dbReference>
<dbReference type="GO" id="GO:0005759">
    <property type="term" value="C:mitochondrial matrix"/>
    <property type="evidence" value="ECO:0007669"/>
    <property type="project" value="UniProtKB-SubCell"/>
</dbReference>
<proteinExistence type="inferred from homology"/>
<evidence type="ECO:0000256" key="12">
    <source>
        <dbReference type="ARBA" id="ARBA00032687"/>
    </source>
</evidence>
<keyword evidence="9" id="KW-0446">Lipid-binding</keyword>
<keyword evidence="11" id="KW-0472">Membrane</keyword>
<feature type="domain" description="Mitochondria-eating protein C-terminal" evidence="14">
    <location>
        <begin position="133"/>
        <end position="334"/>
    </location>
</feature>
<comment type="similarity">
    <text evidence="4">Belongs to the MIEAP family.</text>
</comment>
<dbReference type="InterPro" id="IPR031981">
    <property type="entry name" value="MIEAP_C"/>
</dbReference>
<evidence type="ECO:0000256" key="6">
    <source>
        <dbReference type="ARBA" id="ARBA00022490"/>
    </source>
</evidence>
<comment type="subcellular location">
    <subcellularLocation>
        <location evidence="3">Cytoplasm</location>
    </subcellularLocation>
    <subcellularLocation>
        <location evidence="2">Mitochondrion matrix</location>
    </subcellularLocation>
    <subcellularLocation>
        <location evidence="1">Mitochondrion outer membrane</location>
    </subcellularLocation>
</comment>
<dbReference type="GO" id="GO:0035695">
    <property type="term" value="P:mitophagy by internal vacuole formation"/>
    <property type="evidence" value="ECO:0007669"/>
    <property type="project" value="TreeGrafter"/>
</dbReference>
<dbReference type="PANTHER" id="PTHR21771:SF1">
    <property type="entry name" value="MITOCHONDRIA-EATING PROTEIN"/>
    <property type="match status" value="1"/>
</dbReference>
<keyword evidence="6" id="KW-0963">Cytoplasm</keyword>
<dbReference type="Pfam" id="PF16026">
    <property type="entry name" value="MIEAP"/>
    <property type="match status" value="1"/>
</dbReference>
<dbReference type="PANTHER" id="PTHR21771">
    <property type="entry name" value="MITOCHONDRIA-EATING PROTEIN-RELATED"/>
    <property type="match status" value="1"/>
</dbReference>
<evidence type="ECO:0000256" key="3">
    <source>
        <dbReference type="ARBA" id="ARBA00004496"/>
    </source>
</evidence>
<evidence type="ECO:0000256" key="13">
    <source>
        <dbReference type="SAM" id="MobiDB-lite"/>
    </source>
</evidence>
<evidence type="ECO:0000256" key="11">
    <source>
        <dbReference type="ARBA" id="ARBA00023136"/>
    </source>
</evidence>
<dbReference type="AlphaFoldDB" id="A0A9W9YJ85"/>
<dbReference type="GO" id="GO:0008289">
    <property type="term" value="F:lipid binding"/>
    <property type="evidence" value="ECO:0007669"/>
    <property type="project" value="UniProtKB-KW"/>
</dbReference>
<dbReference type="GO" id="GO:0005741">
    <property type="term" value="C:mitochondrial outer membrane"/>
    <property type="evidence" value="ECO:0007669"/>
    <property type="project" value="UniProtKB-SubCell"/>
</dbReference>
<reference evidence="15" key="1">
    <citation type="submission" date="2023-01" db="EMBL/GenBank/DDBJ databases">
        <title>Genome assembly of the deep-sea coral Lophelia pertusa.</title>
        <authorList>
            <person name="Herrera S."/>
            <person name="Cordes E."/>
        </authorList>
    </citation>
    <scope>NUCLEOTIDE SEQUENCE</scope>
    <source>
        <strain evidence="15">USNM1676648</strain>
        <tissue evidence="15">Polyp</tissue>
    </source>
</reference>
<organism evidence="15 16">
    <name type="scientific">Desmophyllum pertusum</name>
    <dbReference type="NCBI Taxonomy" id="174260"/>
    <lineage>
        <taxon>Eukaryota</taxon>
        <taxon>Metazoa</taxon>
        <taxon>Cnidaria</taxon>
        <taxon>Anthozoa</taxon>
        <taxon>Hexacorallia</taxon>
        <taxon>Scleractinia</taxon>
        <taxon>Caryophylliina</taxon>
        <taxon>Caryophylliidae</taxon>
        <taxon>Desmophyllum</taxon>
    </lineage>
</organism>
<gene>
    <name evidence="15" type="ORF">OS493_032637</name>
</gene>
<keyword evidence="7" id="KW-1000">Mitochondrion outer membrane</keyword>